<evidence type="ECO:0000256" key="1">
    <source>
        <dbReference type="ARBA" id="ARBA00004651"/>
    </source>
</evidence>
<dbReference type="SUPFAM" id="SSF56317">
    <property type="entry name" value="Carbon-nitrogen hydrolase"/>
    <property type="match status" value="1"/>
</dbReference>
<dbReference type="OrthoDB" id="9804277at2"/>
<feature type="transmembrane region" description="Helical" evidence="9">
    <location>
        <begin position="34"/>
        <end position="53"/>
    </location>
</feature>
<evidence type="ECO:0000256" key="5">
    <source>
        <dbReference type="ARBA" id="ARBA00022692"/>
    </source>
</evidence>
<keyword evidence="8 9" id="KW-0012">Acyltransferase</keyword>
<feature type="transmembrane region" description="Helical" evidence="9">
    <location>
        <begin position="246"/>
        <end position="266"/>
    </location>
</feature>
<reference evidence="11 12" key="1">
    <citation type="submission" date="2019-08" db="EMBL/GenBank/DDBJ databases">
        <title>Genome of Phaeodactylibacter luteus.</title>
        <authorList>
            <person name="Bowman J.P."/>
        </authorList>
    </citation>
    <scope>NUCLEOTIDE SEQUENCE [LARGE SCALE GENOMIC DNA]</scope>
    <source>
        <strain evidence="11 12">KCTC 42180</strain>
    </source>
</reference>
<keyword evidence="5 9" id="KW-0812">Transmembrane</keyword>
<organism evidence="11 12">
    <name type="scientific">Phaeodactylibacter luteus</name>
    <dbReference type="NCBI Taxonomy" id="1564516"/>
    <lineage>
        <taxon>Bacteria</taxon>
        <taxon>Pseudomonadati</taxon>
        <taxon>Bacteroidota</taxon>
        <taxon>Saprospiria</taxon>
        <taxon>Saprospirales</taxon>
        <taxon>Haliscomenobacteraceae</taxon>
        <taxon>Phaeodactylibacter</taxon>
    </lineage>
</organism>
<comment type="caution">
    <text evidence="11">The sequence shown here is derived from an EMBL/GenBank/DDBJ whole genome shotgun (WGS) entry which is preliminary data.</text>
</comment>
<dbReference type="InterPro" id="IPR045378">
    <property type="entry name" value="LNT_N"/>
</dbReference>
<comment type="pathway">
    <text evidence="9">Protein modification; lipoprotein biosynthesis (N-acyl transfer).</text>
</comment>
<dbReference type="EC" id="2.3.1.269" evidence="9"/>
<feature type="transmembrane region" description="Helical" evidence="9">
    <location>
        <begin position="138"/>
        <end position="159"/>
    </location>
</feature>
<dbReference type="GO" id="GO:0005886">
    <property type="term" value="C:plasma membrane"/>
    <property type="evidence" value="ECO:0007669"/>
    <property type="project" value="UniProtKB-SubCell"/>
</dbReference>
<evidence type="ECO:0000256" key="4">
    <source>
        <dbReference type="ARBA" id="ARBA00022679"/>
    </source>
</evidence>
<evidence type="ECO:0000256" key="3">
    <source>
        <dbReference type="ARBA" id="ARBA00022475"/>
    </source>
</evidence>
<dbReference type="PANTHER" id="PTHR38686">
    <property type="entry name" value="APOLIPOPROTEIN N-ACYLTRANSFERASE"/>
    <property type="match status" value="1"/>
</dbReference>
<protein>
    <recommendedName>
        <fullName evidence="9">Apolipoprotein N-acyltransferase</fullName>
        <shortName evidence="9">ALP N-acyltransferase</shortName>
        <ecNumber evidence="9">2.3.1.269</ecNumber>
    </recommendedName>
</protein>
<proteinExistence type="inferred from homology"/>
<feature type="transmembrane region" description="Helical" evidence="9">
    <location>
        <begin position="171"/>
        <end position="190"/>
    </location>
</feature>
<dbReference type="GO" id="GO:0016410">
    <property type="term" value="F:N-acyltransferase activity"/>
    <property type="evidence" value="ECO:0007669"/>
    <property type="project" value="UniProtKB-UniRule"/>
</dbReference>
<dbReference type="InterPro" id="IPR036526">
    <property type="entry name" value="C-N_Hydrolase_sf"/>
</dbReference>
<dbReference type="PANTHER" id="PTHR38686:SF1">
    <property type="entry name" value="APOLIPOPROTEIN N-ACYLTRANSFERASE"/>
    <property type="match status" value="1"/>
</dbReference>
<accession>A0A5C6RK21</accession>
<keyword evidence="6 9" id="KW-1133">Transmembrane helix</keyword>
<dbReference type="EMBL" id="VOOR01000033">
    <property type="protein sequence ID" value="TXB62245.1"/>
    <property type="molecule type" value="Genomic_DNA"/>
</dbReference>
<feature type="transmembrane region" description="Helical" evidence="9">
    <location>
        <begin position="114"/>
        <end position="132"/>
    </location>
</feature>
<gene>
    <name evidence="9 11" type="primary">lnt</name>
    <name evidence="11" type="ORF">FRY97_14995</name>
</gene>
<comment type="function">
    <text evidence="9">Catalyzes the phospholipid dependent N-acylation of the N-terminal cysteine of apolipoprotein, the last step in lipoprotein maturation.</text>
</comment>
<dbReference type="Gene3D" id="3.60.110.10">
    <property type="entry name" value="Carbon-nitrogen hydrolase"/>
    <property type="match status" value="1"/>
</dbReference>
<dbReference type="GO" id="GO:0042158">
    <property type="term" value="P:lipoprotein biosynthetic process"/>
    <property type="evidence" value="ECO:0007669"/>
    <property type="project" value="UniProtKB-UniRule"/>
</dbReference>
<dbReference type="Pfam" id="PF00795">
    <property type="entry name" value="CN_hydrolase"/>
    <property type="match status" value="1"/>
</dbReference>
<evidence type="ECO:0000256" key="7">
    <source>
        <dbReference type="ARBA" id="ARBA00023136"/>
    </source>
</evidence>
<keyword evidence="12" id="KW-1185">Reference proteome</keyword>
<dbReference type="PROSITE" id="PS50263">
    <property type="entry name" value="CN_HYDROLASE"/>
    <property type="match status" value="1"/>
</dbReference>
<dbReference type="Proteomes" id="UP000321580">
    <property type="component" value="Unassembled WGS sequence"/>
</dbReference>
<evidence type="ECO:0000256" key="9">
    <source>
        <dbReference type="HAMAP-Rule" id="MF_01148"/>
    </source>
</evidence>
<dbReference type="UniPathway" id="UPA00666"/>
<feature type="transmembrane region" description="Helical" evidence="9">
    <location>
        <begin position="210"/>
        <end position="234"/>
    </location>
</feature>
<dbReference type="NCBIfam" id="TIGR00546">
    <property type="entry name" value="lnt"/>
    <property type="match status" value="1"/>
</dbReference>
<dbReference type="AlphaFoldDB" id="A0A5C6RK21"/>
<evidence type="ECO:0000259" key="10">
    <source>
        <dbReference type="PROSITE" id="PS50263"/>
    </source>
</evidence>
<comment type="caution">
    <text evidence="9">Lacks conserved residue(s) required for the propagation of feature annotation.</text>
</comment>
<dbReference type="Pfam" id="PF20154">
    <property type="entry name" value="LNT_N"/>
    <property type="match status" value="1"/>
</dbReference>
<comment type="similarity">
    <text evidence="2 9">Belongs to the CN hydrolase family. Apolipoprotein N-acyltransferase subfamily.</text>
</comment>
<dbReference type="RefSeq" id="WP_147168373.1">
    <property type="nucleotide sequence ID" value="NZ_VOOR01000033.1"/>
</dbReference>
<feature type="domain" description="CN hydrolase" evidence="10">
    <location>
        <begin position="275"/>
        <end position="550"/>
    </location>
</feature>
<evidence type="ECO:0000313" key="12">
    <source>
        <dbReference type="Proteomes" id="UP000321580"/>
    </source>
</evidence>
<dbReference type="InterPro" id="IPR004563">
    <property type="entry name" value="Apolipo_AcylTrfase"/>
</dbReference>
<evidence type="ECO:0000256" key="8">
    <source>
        <dbReference type="ARBA" id="ARBA00023315"/>
    </source>
</evidence>
<keyword evidence="7 9" id="KW-0472">Membrane</keyword>
<evidence type="ECO:0000256" key="6">
    <source>
        <dbReference type="ARBA" id="ARBA00022989"/>
    </source>
</evidence>
<comment type="catalytic activity">
    <reaction evidence="9">
        <text>N-terminal S-1,2-diacyl-sn-glyceryl-L-cysteinyl-[lipoprotein] + a glycerophospholipid = N-acyl-S-1,2-diacyl-sn-glyceryl-L-cysteinyl-[lipoprotein] + a 2-acyl-sn-glycero-3-phospholipid + H(+)</text>
        <dbReference type="Rhea" id="RHEA:48228"/>
        <dbReference type="Rhea" id="RHEA-COMP:14681"/>
        <dbReference type="Rhea" id="RHEA-COMP:14684"/>
        <dbReference type="ChEBI" id="CHEBI:15378"/>
        <dbReference type="ChEBI" id="CHEBI:136912"/>
        <dbReference type="ChEBI" id="CHEBI:140656"/>
        <dbReference type="ChEBI" id="CHEBI:140657"/>
        <dbReference type="ChEBI" id="CHEBI:140660"/>
        <dbReference type="EC" id="2.3.1.269"/>
    </reaction>
</comment>
<dbReference type="CDD" id="cd07571">
    <property type="entry name" value="ALP_N-acyl_transferase"/>
    <property type="match status" value="1"/>
</dbReference>
<feature type="transmembrane region" description="Helical" evidence="9">
    <location>
        <begin position="84"/>
        <end position="102"/>
    </location>
</feature>
<keyword evidence="11" id="KW-0449">Lipoprotein</keyword>
<feature type="transmembrane region" description="Helical" evidence="9">
    <location>
        <begin position="554"/>
        <end position="577"/>
    </location>
</feature>
<dbReference type="HAMAP" id="MF_01148">
    <property type="entry name" value="Lnt"/>
    <property type="match status" value="1"/>
</dbReference>
<dbReference type="InterPro" id="IPR003010">
    <property type="entry name" value="C-N_Hydrolase"/>
</dbReference>
<keyword evidence="3 9" id="KW-1003">Cell membrane</keyword>
<comment type="subcellular location">
    <subcellularLocation>
        <location evidence="1 9">Cell membrane</location>
        <topology evidence="1 9">Multi-pass membrane protein</topology>
    </subcellularLocation>
</comment>
<keyword evidence="4 9" id="KW-0808">Transferase</keyword>
<sequence length="591" mass="66724">MNKTIHYAGIVLFTLLAVYTGYDMARLGGLGQLWGYRPLWCLLSFWAATVLAVKVFRPGSWDKLGLATAGGVLLAVGFPDILPLPWLLMVGFVPLLIIEDWISREKGGRSLGAVFRYSYHAFVLWNIIATYWVANTAFVAGIFAIWVNALLMTVPVLLFHTTRWAMPKLRYAALICYWLAFEYVHLNWELTWPWLTLGNGFAEYPSLVQWYEYTGVFGGSLWVLLSNVLFFKVWQAARAKGWKAAGWLRPALWVVLPMSISLALYLRFEPNGEEREVAVVQPNFEPHYVKFKMPEKEQIERFLALSEPVISEQTDYLVFPETSFGLVNTAAILSYPAVKALSPLLEKYPELNLVTGIDGYHEFREGEPLTRAARMVVRRGGDTLRYEVLNAAIQLNAGQQEVPVYRKSKLVPGPEIFPFKELLFFLEPLVDRLEGTTAGVGTQAERSVLESPAGRVAPVICYESIFGEYVTGYVRKGAQAVFIMTNDGWWDNTAGHRQHLYMASLRAIETRRSVARSANTGVSAFINQRGDILQPTRYGEATAIRQRIYFSDRVTFYVVWGDLIARIALFGSALLLLNTLVRSLIPKEGRA</sequence>
<name>A0A5C6RK21_9BACT</name>
<evidence type="ECO:0000313" key="11">
    <source>
        <dbReference type="EMBL" id="TXB62245.1"/>
    </source>
</evidence>
<evidence type="ECO:0000256" key="2">
    <source>
        <dbReference type="ARBA" id="ARBA00010065"/>
    </source>
</evidence>
<feature type="transmembrane region" description="Helical" evidence="9">
    <location>
        <begin position="5"/>
        <end position="22"/>
    </location>
</feature>